<reference evidence="4 5" key="1">
    <citation type="submission" date="2022-03" db="EMBL/GenBank/DDBJ databases">
        <authorList>
            <person name="Macdonald S."/>
            <person name="Ahmed S."/>
            <person name="Newling K."/>
        </authorList>
    </citation>
    <scope>NUCLEOTIDE SEQUENCE [LARGE SCALE GENOMIC DNA]</scope>
</reference>
<feature type="domain" description="Invertebrate defensins family profile" evidence="3">
    <location>
        <begin position="45"/>
        <end position="76"/>
    </location>
</feature>
<feature type="signal peptide" evidence="2">
    <location>
        <begin position="1"/>
        <end position="26"/>
    </location>
</feature>
<evidence type="ECO:0000256" key="1">
    <source>
        <dbReference type="ARBA" id="ARBA00023157"/>
    </source>
</evidence>
<evidence type="ECO:0000256" key="2">
    <source>
        <dbReference type="SAM" id="SignalP"/>
    </source>
</evidence>
<protein>
    <recommendedName>
        <fullName evidence="3">Invertebrate defensins family profile domain-containing protein</fullName>
    </recommendedName>
</protein>
<evidence type="ECO:0000313" key="5">
    <source>
        <dbReference type="Proteomes" id="UP001642260"/>
    </source>
</evidence>
<comment type="caution">
    <text evidence="4">The sequence shown here is derived from an EMBL/GenBank/DDBJ whole genome shotgun (WGS) entry which is preliminary data.</text>
</comment>
<sequence>MAKSLCIVTLLMICLLISTGIPKGKAQCPGETIRILIRGTCALQPSRAVCNTNCVLMGYIRGMCEAQDTRDVCNCYTCPA</sequence>
<dbReference type="AlphaFoldDB" id="A0ABC8M1W6"/>
<accession>A0ABC8M1W6</accession>
<organism evidence="4 5">
    <name type="scientific">Eruca vesicaria subsp. sativa</name>
    <name type="common">Garden rocket</name>
    <name type="synonym">Eruca sativa</name>
    <dbReference type="NCBI Taxonomy" id="29727"/>
    <lineage>
        <taxon>Eukaryota</taxon>
        <taxon>Viridiplantae</taxon>
        <taxon>Streptophyta</taxon>
        <taxon>Embryophyta</taxon>
        <taxon>Tracheophyta</taxon>
        <taxon>Spermatophyta</taxon>
        <taxon>Magnoliopsida</taxon>
        <taxon>eudicotyledons</taxon>
        <taxon>Gunneridae</taxon>
        <taxon>Pentapetalae</taxon>
        <taxon>rosids</taxon>
        <taxon>malvids</taxon>
        <taxon>Brassicales</taxon>
        <taxon>Brassicaceae</taxon>
        <taxon>Brassiceae</taxon>
        <taxon>Eruca</taxon>
    </lineage>
</organism>
<keyword evidence="5" id="KW-1185">Reference proteome</keyword>
<proteinExistence type="predicted"/>
<name>A0ABC8M1W6_ERUVS</name>
<evidence type="ECO:0000259" key="3">
    <source>
        <dbReference type="Pfam" id="PF01097"/>
    </source>
</evidence>
<dbReference type="InterPro" id="IPR001542">
    <property type="entry name" value="Defensin_invertebrate/fungal"/>
</dbReference>
<feature type="chain" id="PRO_5044788328" description="Invertebrate defensins family profile domain-containing protein" evidence="2">
    <location>
        <begin position="27"/>
        <end position="80"/>
    </location>
</feature>
<keyword evidence="2" id="KW-0732">Signal</keyword>
<gene>
    <name evidence="4" type="ORF">ERUC_LOCUS42715</name>
</gene>
<dbReference type="Proteomes" id="UP001642260">
    <property type="component" value="Unassembled WGS sequence"/>
</dbReference>
<dbReference type="Pfam" id="PF01097">
    <property type="entry name" value="Defensin_2"/>
    <property type="match status" value="1"/>
</dbReference>
<dbReference type="EMBL" id="CAKOAT010884042">
    <property type="protein sequence ID" value="CAH8390232.1"/>
    <property type="molecule type" value="Genomic_DNA"/>
</dbReference>
<evidence type="ECO:0000313" key="4">
    <source>
        <dbReference type="EMBL" id="CAH8390232.1"/>
    </source>
</evidence>
<keyword evidence="1" id="KW-1015">Disulfide bond</keyword>